<reference evidence="2" key="1">
    <citation type="submission" date="2022-09" db="EMBL/GenBank/DDBJ databases">
        <authorList>
            <person name="Yuan C."/>
            <person name="Ke Z."/>
        </authorList>
    </citation>
    <scope>NUCLEOTIDE SEQUENCE</scope>
    <source>
        <strain evidence="2">LB-8</strain>
    </source>
</reference>
<reference evidence="2" key="2">
    <citation type="submission" date="2023-04" db="EMBL/GenBank/DDBJ databases">
        <title>Paracnuella aquatica gen. nov., sp. nov., a member of the family Chitinophagaceae isolated from a hot spring.</title>
        <authorList>
            <person name="Wang C."/>
        </authorList>
    </citation>
    <scope>NUCLEOTIDE SEQUENCE</scope>
    <source>
        <strain evidence="2">LB-8</strain>
    </source>
</reference>
<dbReference type="EMBL" id="JAOTIF010000018">
    <property type="protein sequence ID" value="MCU7551206.1"/>
    <property type="molecule type" value="Genomic_DNA"/>
</dbReference>
<dbReference type="RefSeq" id="WP_279298645.1">
    <property type="nucleotide sequence ID" value="NZ_JAOTIF010000018.1"/>
</dbReference>
<keyword evidence="1" id="KW-0802">TPR repeat</keyword>
<gene>
    <name evidence="2" type="ORF">OCK74_18945</name>
</gene>
<accession>A0A9X2XYI1</accession>
<dbReference type="Gene3D" id="3.90.930.1">
    <property type="match status" value="1"/>
</dbReference>
<evidence type="ECO:0000256" key="1">
    <source>
        <dbReference type="PROSITE-ProRule" id="PRU00339"/>
    </source>
</evidence>
<dbReference type="Gene3D" id="1.25.40.10">
    <property type="entry name" value="Tetratricopeptide repeat domain"/>
    <property type="match status" value="1"/>
</dbReference>
<protein>
    <submittedName>
        <fullName evidence="2">Toxin-antitoxin system YwqK family antitoxin</fullName>
    </submittedName>
</protein>
<dbReference type="AlphaFoldDB" id="A0A9X2XYI1"/>
<dbReference type="SUPFAM" id="SSF82185">
    <property type="entry name" value="Histone H3 K4-specific methyltransferase SET7/9 N-terminal domain"/>
    <property type="match status" value="1"/>
</dbReference>
<evidence type="ECO:0000313" key="3">
    <source>
        <dbReference type="Proteomes" id="UP001155483"/>
    </source>
</evidence>
<evidence type="ECO:0000313" key="2">
    <source>
        <dbReference type="EMBL" id="MCU7551206.1"/>
    </source>
</evidence>
<keyword evidence="3" id="KW-1185">Reference proteome</keyword>
<dbReference type="PROSITE" id="PS50005">
    <property type="entry name" value="TPR"/>
    <property type="match status" value="1"/>
</dbReference>
<dbReference type="InterPro" id="IPR011652">
    <property type="entry name" value="MORN_2"/>
</dbReference>
<dbReference type="Proteomes" id="UP001155483">
    <property type="component" value="Unassembled WGS sequence"/>
</dbReference>
<sequence>MSKLLLFLFGFFSIIVTASGQSKYHKILYILDSIPLVKYSAPWDPILPEDIADYSVITNRDSLRLLGWKEVDSITYFFTKAYRSRADSVRRIPSLKQMVLKEGVWTLRGIPYSGRYIDYYNNGKIQNEGTLLNGKLDGAQTYYNISGIKILVTNYKNGIMHGLWMDYYPNGSLMRLEECINGKPSGNAKLYFNNGQIKQELRLKKETGYDTSITYYSTGKIRRMALSRTGVFKEKKEAALTFHTAMFYEYLRTGNLKGANKSFYRIWLIDSASIDTYFKEGLLLSREFRFDEAIAQFDRALTVEPLMPEALEQRVLARIKKYKFENLKTAPQDNKYVIVTLEDFMLMPEAEKAKVCSDLLLASELYPGVNYISRAELGAIFNYCKKQSIR</sequence>
<feature type="repeat" description="TPR" evidence="1">
    <location>
        <begin position="274"/>
        <end position="307"/>
    </location>
</feature>
<dbReference type="InterPro" id="IPR011990">
    <property type="entry name" value="TPR-like_helical_dom_sf"/>
</dbReference>
<organism evidence="2 3">
    <name type="scientific">Paraflavisolibacter caeni</name>
    <dbReference type="NCBI Taxonomy" id="2982496"/>
    <lineage>
        <taxon>Bacteria</taxon>
        <taxon>Pseudomonadati</taxon>
        <taxon>Bacteroidota</taxon>
        <taxon>Chitinophagia</taxon>
        <taxon>Chitinophagales</taxon>
        <taxon>Chitinophagaceae</taxon>
        <taxon>Paraflavisolibacter</taxon>
    </lineage>
</organism>
<dbReference type="SUPFAM" id="SSF48452">
    <property type="entry name" value="TPR-like"/>
    <property type="match status" value="1"/>
</dbReference>
<name>A0A9X2XYI1_9BACT</name>
<dbReference type="Pfam" id="PF07661">
    <property type="entry name" value="MORN_2"/>
    <property type="match status" value="3"/>
</dbReference>
<dbReference type="InterPro" id="IPR019734">
    <property type="entry name" value="TPR_rpt"/>
</dbReference>
<comment type="caution">
    <text evidence="2">The sequence shown here is derived from an EMBL/GenBank/DDBJ whole genome shotgun (WGS) entry which is preliminary data.</text>
</comment>
<proteinExistence type="predicted"/>